<feature type="compositionally biased region" description="Polar residues" evidence="5">
    <location>
        <begin position="689"/>
        <end position="700"/>
    </location>
</feature>
<organism evidence="7 8">
    <name type="scientific">Sus scrofa</name>
    <name type="common">Pig</name>
    <dbReference type="NCBI Taxonomy" id="9823"/>
    <lineage>
        <taxon>Eukaryota</taxon>
        <taxon>Metazoa</taxon>
        <taxon>Chordata</taxon>
        <taxon>Craniata</taxon>
        <taxon>Vertebrata</taxon>
        <taxon>Euteleostomi</taxon>
        <taxon>Mammalia</taxon>
        <taxon>Eutheria</taxon>
        <taxon>Laurasiatheria</taxon>
        <taxon>Artiodactyla</taxon>
        <taxon>Suina</taxon>
        <taxon>Suidae</taxon>
        <taxon>Sus</taxon>
    </lineage>
</organism>
<dbReference type="InterPro" id="IPR004087">
    <property type="entry name" value="KH_dom"/>
</dbReference>
<dbReference type="AlphaFoldDB" id="A0A8D0MGZ8"/>
<sequence length="1096" mass="116939">MRYIATITDKELLKKCHQCVETIVKAKDQQAAEANKNASILLKELDLEKSREESRKQALAAKREKRKEKRKKKKEEQKRKQEEDEENKPKENSELPEDEDEEENDEDVEQEVPIEPPSATTTTTIGISATSATFTNVFGKKRANVVTTPSTNRKNKKNKTKETPPTAHLILPEQHISLAQQKAEKNKINGEPRGGGAGGNSDSDNLDSTDCNSESSSGGKSQELNFTVDVNSSSDRRYPSLLLHSQEEKTSTTASKTQTRLEGEVNSNSLSTSYKSVSLPLSSSNIKLNLTSPKRGQKREEGWKEVVRRSKKLSVPASVVSRIMGRGGCNITAIQDVTGAHIDVDKQKDKNGERMITIRGGTESTRYAVQLINALIQDPAKELEDLIPKNHIRTPASTKSIHANFSSGVGTTAASSKNTFPLGAPSLVTSQATTLSTFQPSNKLSKNVPTNVRSSFPVSLPLAYPHPHFALLAAQTMQQIRHPRLPMAQFGGTFSPSPNTWGPFPVRPVNPGNTNSSPKHNNTGRLPNQNGTVLPSESAGLAPASCPITVSSVVAASQQLCVTNTRTPSSVRKQLFACVPKTSPPATAISSVTSTCSSLPSVSSAPVTTGQVPTTFLPASTPQAQLSSQKMESFSAMPPPKEKVSAQDQSMATLCTPSSTANSCSSSASNTPGAPETRPSGSPTPPSSNTQEEAQPSGASDLSPMAMPFASTSEPAPLTLASPRLVAADNQDTSNLPHLALPAPRVSHRMQPRGSFYSVVPNATIHQDPQSIFVTNPVPITPPQGPPAAVQLSSAMNIMNGSQMHINPANKSLPPTFGPATLFNHFSSLFDNSQVPANQGWGDGPLSSRVAADASFTVQSAFLGNSVLGHLENVHPDNSKAPGFRSPSQRVSTSPVATSAPPTLGQPKGGSASQDRKIPPPIGTERLARIRQGGSVAQAPVGTSFVAPVGHSGIWSFGVNAVSEGLSGWSQSVIGNHPMHQQLSDPSTFSQHQPMERDDSGMVAPSNIFHQPMASSFVDFSKGLPISMYGGTIIPSHPQLADVPGGPLFNGLHNPDPAWNPMIKVIQNSTECTDAQQIWPGTWAPHIGNMHLKYVN</sequence>
<feature type="region of interest" description="Disordered" evidence="5">
    <location>
        <begin position="873"/>
        <end position="921"/>
    </location>
</feature>
<keyword evidence="4" id="KW-0694">RNA-binding</keyword>
<feature type="compositionally biased region" description="Polar residues" evidence="5">
    <location>
        <begin position="511"/>
        <end position="530"/>
    </location>
</feature>
<feature type="compositionally biased region" description="Low complexity" evidence="5">
    <location>
        <begin position="113"/>
        <end position="127"/>
    </location>
</feature>
<dbReference type="PANTHER" id="PTHR23206">
    <property type="entry name" value="MASK PROTEIN"/>
    <property type="match status" value="1"/>
</dbReference>
<feature type="region of interest" description="Disordered" evidence="5">
    <location>
        <begin position="42"/>
        <end position="127"/>
    </location>
</feature>
<evidence type="ECO:0000256" key="3">
    <source>
        <dbReference type="ARBA" id="ARBA00023054"/>
    </source>
</evidence>
<dbReference type="GO" id="GO:0003723">
    <property type="term" value="F:RNA binding"/>
    <property type="evidence" value="ECO:0007669"/>
    <property type="project" value="UniProtKB-UniRule"/>
</dbReference>
<dbReference type="Proteomes" id="UP000694726">
    <property type="component" value="Unplaced"/>
</dbReference>
<feature type="region of interest" description="Disordered" evidence="5">
    <location>
        <begin position="144"/>
        <end position="172"/>
    </location>
</feature>
<feature type="compositionally biased region" description="Low complexity" evidence="5">
    <location>
        <begin position="655"/>
        <end position="672"/>
    </location>
</feature>
<evidence type="ECO:0000256" key="4">
    <source>
        <dbReference type="PROSITE-ProRule" id="PRU00117"/>
    </source>
</evidence>
<evidence type="ECO:0000256" key="2">
    <source>
        <dbReference type="ARBA" id="ARBA00023043"/>
    </source>
</evidence>
<feature type="compositionally biased region" description="Basic and acidic residues" evidence="5">
    <location>
        <begin position="43"/>
        <end position="56"/>
    </location>
</feature>
<feature type="compositionally biased region" description="Polar residues" evidence="5">
    <location>
        <begin position="886"/>
        <end position="901"/>
    </location>
</feature>
<feature type="region of interest" description="Disordered" evidence="5">
    <location>
        <begin position="510"/>
        <end position="530"/>
    </location>
</feature>
<dbReference type="SMART" id="SM00322">
    <property type="entry name" value="KH"/>
    <property type="match status" value="1"/>
</dbReference>
<feature type="compositionally biased region" description="Low complexity" evidence="5">
    <location>
        <begin position="200"/>
        <end position="213"/>
    </location>
</feature>
<keyword evidence="2" id="KW-0040">ANK repeat</keyword>
<dbReference type="Ensembl" id="ENSSSCT00015007203.1">
    <property type="protein sequence ID" value="ENSSSCP00015002906.1"/>
    <property type="gene ID" value="ENSSSCG00015005390.1"/>
</dbReference>
<evidence type="ECO:0000259" key="6">
    <source>
        <dbReference type="SMART" id="SM00322"/>
    </source>
</evidence>
<feature type="compositionally biased region" description="Basic and acidic residues" evidence="5">
    <location>
        <begin position="74"/>
        <end position="93"/>
    </location>
</feature>
<feature type="region of interest" description="Disordered" evidence="5">
    <location>
        <begin position="242"/>
        <end position="267"/>
    </location>
</feature>
<gene>
    <name evidence="7" type="primary">ANKHD1</name>
</gene>
<evidence type="ECO:0000256" key="5">
    <source>
        <dbReference type="SAM" id="MobiDB-lite"/>
    </source>
</evidence>
<feature type="compositionally biased region" description="Polar residues" evidence="5">
    <location>
        <begin position="251"/>
        <end position="267"/>
    </location>
</feature>
<feature type="domain" description="K Homology" evidence="6">
    <location>
        <begin position="307"/>
        <end position="377"/>
    </location>
</feature>
<dbReference type="InterPro" id="IPR036612">
    <property type="entry name" value="KH_dom_type_1_sf"/>
</dbReference>
<dbReference type="PANTHER" id="PTHR23206:SF5">
    <property type="entry name" value="ANKYRIN REPEAT AND KH DOMAIN-CONTAINING PROTEIN 1"/>
    <property type="match status" value="1"/>
</dbReference>
<protein>
    <submittedName>
        <fullName evidence="7">Ankyrin repeat and KH domain containing 1</fullName>
    </submittedName>
</protein>
<accession>A0A8D0MGZ8</accession>
<dbReference type="Pfam" id="PF00013">
    <property type="entry name" value="KH_1"/>
    <property type="match status" value="1"/>
</dbReference>
<feature type="region of interest" description="Disordered" evidence="5">
    <location>
        <begin position="598"/>
        <end position="716"/>
    </location>
</feature>
<name>A0A8D0MGZ8_PIG</name>
<proteinExistence type="predicted"/>
<keyword evidence="3" id="KW-0175">Coiled coil</keyword>
<dbReference type="InterPro" id="IPR051631">
    <property type="entry name" value="Ankyrin-KH/SAM_domain"/>
</dbReference>
<feature type="compositionally biased region" description="Polar residues" evidence="5">
    <location>
        <begin position="610"/>
        <end position="632"/>
    </location>
</feature>
<dbReference type="InterPro" id="IPR047374">
    <property type="entry name" value="KH-I_ANKHD1"/>
</dbReference>
<evidence type="ECO:0000313" key="7">
    <source>
        <dbReference type="Ensembl" id="ENSSSCP00015002906.1"/>
    </source>
</evidence>
<dbReference type="InterPro" id="IPR004088">
    <property type="entry name" value="KH_dom_type_1"/>
</dbReference>
<dbReference type="SUPFAM" id="SSF54791">
    <property type="entry name" value="Eukaryotic type KH-domain (KH-domain type I)"/>
    <property type="match status" value="1"/>
</dbReference>
<feature type="compositionally biased region" description="Polar residues" evidence="5">
    <location>
        <begin position="214"/>
        <end position="226"/>
    </location>
</feature>
<feature type="compositionally biased region" description="Low complexity" evidence="5">
    <location>
        <begin position="598"/>
        <end position="609"/>
    </location>
</feature>
<dbReference type="FunFam" id="3.30.1370.10:FF:000029">
    <property type="entry name" value="ankyrin repeat and KH domain-containing protein 1 isoform X2"/>
    <property type="match status" value="1"/>
</dbReference>
<reference evidence="7" key="1">
    <citation type="submission" date="2025-08" db="UniProtKB">
        <authorList>
            <consortium name="Ensembl"/>
        </authorList>
    </citation>
    <scope>IDENTIFICATION</scope>
</reference>
<keyword evidence="1" id="KW-0677">Repeat</keyword>
<evidence type="ECO:0000256" key="1">
    <source>
        <dbReference type="ARBA" id="ARBA00022737"/>
    </source>
</evidence>
<dbReference type="PROSITE" id="PS50084">
    <property type="entry name" value="KH_TYPE_1"/>
    <property type="match status" value="1"/>
</dbReference>
<evidence type="ECO:0000313" key="8">
    <source>
        <dbReference type="Proteomes" id="UP000694726"/>
    </source>
</evidence>
<dbReference type="Gene3D" id="3.30.1370.10">
    <property type="entry name" value="K Homology domain, type 1"/>
    <property type="match status" value="1"/>
</dbReference>
<feature type="region of interest" description="Disordered" evidence="5">
    <location>
        <begin position="187"/>
        <end position="226"/>
    </location>
</feature>
<dbReference type="CDD" id="cd22503">
    <property type="entry name" value="KH-I_ANKHD1"/>
    <property type="match status" value="1"/>
</dbReference>
<feature type="compositionally biased region" description="Acidic residues" evidence="5">
    <location>
        <begin position="94"/>
        <end position="112"/>
    </location>
</feature>
<feature type="compositionally biased region" description="Basic residues" evidence="5">
    <location>
        <begin position="63"/>
        <end position="73"/>
    </location>
</feature>